<organism evidence="1 2">
    <name type="scientific">Agromyces terreus</name>
    <dbReference type="NCBI Taxonomy" id="424795"/>
    <lineage>
        <taxon>Bacteria</taxon>
        <taxon>Bacillati</taxon>
        <taxon>Actinomycetota</taxon>
        <taxon>Actinomycetes</taxon>
        <taxon>Micrococcales</taxon>
        <taxon>Microbacteriaceae</taxon>
        <taxon>Agromyces</taxon>
    </lineage>
</organism>
<protein>
    <submittedName>
        <fullName evidence="1">Nucleic acid-binding protein</fullName>
    </submittedName>
</protein>
<dbReference type="Proteomes" id="UP001139722">
    <property type="component" value="Unassembled WGS sequence"/>
</dbReference>
<dbReference type="RefSeq" id="WP_156998908.1">
    <property type="nucleotide sequence ID" value="NZ_BAAANU010000062.1"/>
</dbReference>
<keyword evidence="2" id="KW-1185">Reference proteome</keyword>
<name>A0A9X2KDN1_9MICO</name>
<gene>
    <name evidence="1" type="ORF">BJ978_000423</name>
</gene>
<evidence type="ECO:0000313" key="2">
    <source>
        <dbReference type="Proteomes" id="UP001139722"/>
    </source>
</evidence>
<dbReference type="OrthoDB" id="8370557at2"/>
<dbReference type="AlphaFoldDB" id="A0A9X2KDN1"/>
<comment type="caution">
    <text evidence="1">The sequence shown here is derived from an EMBL/GenBank/DDBJ whole genome shotgun (WGS) entry which is preliminary data.</text>
</comment>
<dbReference type="Gene3D" id="3.40.50.1010">
    <property type="entry name" value="5'-nuclease"/>
    <property type="match status" value="1"/>
</dbReference>
<dbReference type="EMBL" id="JAMZDY010000001">
    <property type="protein sequence ID" value="MCP2369747.1"/>
    <property type="molecule type" value="Genomic_DNA"/>
</dbReference>
<evidence type="ECO:0000313" key="1">
    <source>
        <dbReference type="EMBL" id="MCP2369747.1"/>
    </source>
</evidence>
<proteinExistence type="predicted"/>
<accession>A0A9X2KDN1</accession>
<sequence length="132" mass="14519">MTRYAIDAAVALRLIRDPLEPSAGRQLVAPSVLRSHVLSRLYTEVRAGRLDERTARAELEGLAELKIRLLGDRVSRSTAFKLATQLDWPDVTPAEYLAVAVLQADALVTDDPVLRDAATGRIPIAEFDDLAR</sequence>
<reference evidence="1" key="1">
    <citation type="submission" date="2022-06" db="EMBL/GenBank/DDBJ databases">
        <title>Sequencing the genomes of 1000 actinobacteria strains.</title>
        <authorList>
            <person name="Klenk H.-P."/>
        </authorList>
    </citation>
    <scope>NUCLEOTIDE SEQUENCE</scope>
    <source>
        <strain evidence="1">DSM 22016</strain>
    </source>
</reference>